<dbReference type="Pfam" id="PF03358">
    <property type="entry name" value="FMN_red"/>
    <property type="match status" value="1"/>
</dbReference>
<dbReference type="EMBL" id="CP014223">
    <property type="protein sequence ID" value="AMJ40725.1"/>
    <property type="molecule type" value="Genomic_DNA"/>
</dbReference>
<dbReference type="PANTHER" id="PTHR43278">
    <property type="entry name" value="NAD(P)H-DEPENDENT FMN-CONTAINING OXIDOREDUCTASE YWQN-RELATED"/>
    <property type="match status" value="1"/>
</dbReference>
<evidence type="ECO:0000313" key="6">
    <source>
        <dbReference type="Proteomes" id="UP000068026"/>
    </source>
</evidence>
<dbReference type="InterPro" id="IPR029039">
    <property type="entry name" value="Flavoprotein-like_sf"/>
</dbReference>
<dbReference type="KEGG" id="cpro:CPRO_11300"/>
<dbReference type="Proteomes" id="UP000184204">
    <property type="component" value="Unassembled WGS sequence"/>
</dbReference>
<dbReference type="RefSeq" id="WP_066048831.1">
    <property type="nucleotide sequence ID" value="NZ_CP014223.1"/>
</dbReference>
<keyword evidence="1" id="KW-0285">Flavoprotein</keyword>
<dbReference type="OrthoDB" id="9805976at2"/>
<reference evidence="7" key="3">
    <citation type="submission" date="2016-11" db="EMBL/GenBank/DDBJ databases">
        <authorList>
            <person name="Jaros S."/>
            <person name="Januszkiewicz K."/>
            <person name="Wedrychowicz H."/>
        </authorList>
    </citation>
    <scope>NUCLEOTIDE SEQUENCE [LARGE SCALE GENOMIC DNA]</scope>
    <source>
        <strain evidence="7">DSM 1682</strain>
    </source>
</reference>
<evidence type="ECO:0000313" key="4">
    <source>
        <dbReference type="EMBL" id="AMJ40725.1"/>
    </source>
</evidence>
<dbReference type="PANTHER" id="PTHR43278:SF2">
    <property type="entry name" value="IRON-SULFUR FLAVOPROTEIN"/>
    <property type="match status" value="1"/>
</dbReference>
<name>A0A0X1U711_ANAPI</name>
<dbReference type="GO" id="GO:0016491">
    <property type="term" value="F:oxidoreductase activity"/>
    <property type="evidence" value="ECO:0007669"/>
    <property type="project" value="InterPro"/>
</dbReference>
<evidence type="ECO:0000256" key="1">
    <source>
        <dbReference type="ARBA" id="ARBA00022630"/>
    </source>
</evidence>
<dbReference type="InterPro" id="IPR005025">
    <property type="entry name" value="FMN_Rdtase-like_dom"/>
</dbReference>
<evidence type="ECO:0000256" key="2">
    <source>
        <dbReference type="ARBA" id="ARBA00022643"/>
    </source>
</evidence>
<dbReference type="Gene3D" id="3.40.50.360">
    <property type="match status" value="1"/>
</dbReference>
<reference evidence="4 6" key="1">
    <citation type="journal article" date="2016" name="Genome Announc.">
        <title>Complete Genome Sequence of the Amino Acid-Fermenting Clostridium propionicum X2 (DSM 1682).</title>
        <authorList>
            <person name="Poehlein A."/>
            <person name="Schlien K."/>
            <person name="Chowdhury N.P."/>
            <person name="Gottschalk G."/>
            <person name="Buckel W."/>
            <person name="Daniel R."/>
        </authorList>
    </citation>
    <scope>NUCLEOTIDE SEQUENCE [LARGE SCALE GENOMIC DNA]</scope>
    <source>
        <strain evidence="4 6">X2</strain>
    </source>
</reference>
<organism evidence="5 7">
    <name type="scientific">Anaerotignum propionicum DSM 1682</name>
    <dbReference type="NCBI Taxonomy" id="991789"/>
    <lineage>
        <taxon>Bacteria</taxon>
        <taxon>Bacillati</taxon>
        <taxon>Bacillota</taxon>
        <taxon>Clostridia</taxon>
        <taxon>Lachnospirales</taxon>
        <taxon>Anaerotignaceae</taxon>
        <taxon>Anaerotignum</taxon>
    </lineage>
</organism>
<accession>A0A0X1U711</accession>
<dbReference type="SUPFAM" id="SSF52218">
    <property type="entry name" value="Flavoproteins"/>
    <property type="match status" value="1"/>
</dbReference>
<feature type="domain" description="NADPH-dependent FMN reductase-like" evidence="3">
    <location>
        <begin position="1"/>
        <end position="104"/>
    </location>
</feature>
<keyword evidence="6" id="KW-1185">Reference proteome</keyword>
<reference evidence="6" key="2">
    <citation type="submission" date="2016-01" db="EMBL/GenBank/DDBJ databases">
        <authorList>
            <person name="Poehlein A."/>
            <person name="Schlien K."/>
            <person name="Gottschalk G."/>
            <person name="Buckel W."/>
            <person name="Daniel R."/>
        </authorList>
    </citation>
    <scope>NUCLEOTIDE SEQUENCE [LARGE SCALE GENOMIC DNA]</scope>
    <source>
        <strain evidence="6">X2</strain>
    </source>
</reference>
<sequence length="223" mass="24845">MKFIIFNGSPAGANSNTNVIGEAFFSGAKKGGADTENVFLINKKIGHCKGCFTCWFQTPGKCVMRDDMTELLDKYDSADVVCFATPVYTWNMTAAMKNFVDRLAPLKSPLIVNCNENFDLADSKPKTQQFMVISNCGFPGNNNFETMKAVFASCNPVLEIFRNCGKLLKSKDKEIKKTVNDYLKAVELAGFEMATQNYVSKETKAKLEMQLMSTPDYVKYIGM</sequence>
<dbReference type="InterPro" id="IPR051796">
    <property type="entry name" value="ISF_SsuE-like"/>
</dbReference>
<dbReference type="EMBL" id="FQUA01000016">
    <property type="protein sequence ID" value="SHF08208.1"/>
    <property type="molecule type" value="Genomic_DNA"/>
</dbReference>
<evidence type="ECO:0000313" key="5">
    <source>
        <dbReference type="EMBL" id="SHF08208.1"/>
    </source>
</evidence>
<evidence type="ECO:0000259" key="3">
    <source>
        <dbReference type="Pfam" id="PF03358"/>
    </source>
</evidence>
<dbReference type="Proteomes" id="UP000068026">
    <property type="component" value="Chromosome"/>
</dbReference>
<protein>
    <submittedName>
        <fullName evidence="5">NADPH-dependent FMN reductase</fullName>
    </submittedName>
</protein>
<dbReference type="AlphaFoldDB" id="A0A0X1U711"/>
<evidence type="ECO:0000313" key="7">
    <source>
        <dbReference type="Proteomes" id="UP000184204"/>
    </source>
</evidence>
<proteinExistence type="predicted"/>
<gene>
    <name evidence="4" type="ORF">CPRO_11300</name>
    <name evidence="5" type="ORF">SAMN02745151_02715</name>
</gene>
<reference evidence="5" key="4">
    <citation type="submission" date="2016-11" db="EMBL/GenBank/DDBJ databases">
        <authorList>
            <person name="Varghese N."/>
            <person name="Submissions S."/>
        </authorList>
    </citation>
    <scope>NUCLEOTIDE SEQUENCE</scope>
    <source>
        <strain evidence="5">DSM 1682</strain>
    </source>
</reference>
<keyword evidence="2" id="KW-0288">FMN</keyword>